<evidence type="ECO:0000313" key="2">
    <source>
        <dbReference type="Proteomes" id="UP001209803"/>
    </source>
</evidence>
<accession>A0ABY8FAK2</accession>
<evidence type="ECO:0000313" key="1">
    <source>
        <dbReference type="EMBL" id="WFE91774.1"/>
    </source>
</evidence>
<protein>
    <submittedName>
        <fullName evidence="1">Uncharacterized protein</fullName>
    </submittedName>
</protein>
<reference evidence="1 2" key="1">
    <citation type="submission" date="2023-03" db="EMBL/GenBank/DDBJ databases">
        <title>Roseibium porphyridii sp. nov. and Roseibium rhodosorbium sp. nov. isolated from marine algae, Porphyridium cruentum and Rhodosorus marinus, respectively.</title>
        <authorList>
            <person name="Lee M.W."/>
            <person name="Choi B.J."/>
            <person name="Lee J.K."/>
            <person name="Choi D.G."/>
            <person name="Baek J.H."/>
            <person name="Bayburt H."/>
            <person name="Kim J.M."/>
            <person name="Han D.M."/>
            <person name="Kim K.H."/>
            <person name="Jeon C.O."/>
        </authorList>
    </citation>
    <scope>NUCLEOTIDE SEQUENCE [LARGE SCALE GENOMIC DNA]</scope>
    <source>
        <strain evidence="1 2">KMA01</strain>
    </source>
</reference>
<gene>
    <name evidence="1" type="ORF">K1718_10550</name>
</gene>
<dbReference type="RefSeq" id="WP_152500882.1">
    <property type="nucleotide sequence ID" value="NZ_CP120863.1"/>
</dbReference>
<name>A0ABY8FAK2_9HYPH</name>
<proteinExistence type="predicted"/>
<keyword evidence="2" id="KW-1185">Reference proteome</keyword>
<sequence>MNNNADFTAEQLTFLQLFHIAAQYDCLYILDFYCMNEFDHDKVTDLSDSERRHLAELAEREIFEHAIENGYRPTLPFNEGGEHEFLC</sequence>
<dbReference type="EMBL" id="CP120863">
    <property type="protein sequence ID" value="WFE91774.1"/>
    <property type="molecule type" value="Genomic_DNA"/>
</dbReference>
<dbReference type="Proteomes" id="UP001209803">
    <property type="component" value="Chromosome"/>
</dbReference>
<organism evidence="1 2">
    <name type="scientific">Roseibium porphyridii</name>
    <dbReference type="NCBI Taxonomy" id="2866279"/>
    <lineage>
        <taxon>Bacteria</taxon>
        <taxon>Pseudomonadati</taxon>
        <taxon>Pseudomonadota</taxon>
        <taxon>Alphaproteobacteria</taxon>
        <taxon>Hyphomicrobiales</taxon>
        <taxon>Stappiaceae</taxon>
        <taxon>Roseibium</taxon>
    </lineage>
</organism>